<proteinExistence type="predicted"/>
<keyword evidence="2" id="KW-1133">Transmembrane helix</keyword>
<dbReference type="EMBL" id="JAMKFE010000002">
    <property type="protein sequence ID" value="MCM5678599.1"/>
    <property type="molecule type" value="Genomic_DNA"/>
</dbReference>
<evidence type="ECO:0000256" key="2">
    <source>
        <dbReference type="SAM" id="Phobius"/>
    </source>
</evidence>
<evidence type="ECO:0000313" key="4">
    <source>
        <dbReference type="EMBL" id="MCM5678599.1"/>
    </source>
</evidence>
<reference evidence="4" key="1">
    <citation type="submission" date="2022-05" db="EMBL/GenBank/DDBJ databases">
        <title>Schlegelella sp. nov., isolated from mangrove soil.</title>
        <authorList>
            <person name="Liu Y."/>
            <person name="Ge X."/>
            <person name="Liu W."/>
        </authorList>
    </citation>
    <scope>NUCLEOTIDE SEQUENCE</scope>
    <source>
        <strain evidence="4">S2-27</strain>
    </source>
</reference>
<dbReference type="Proteomes" id="UP001165541">
    <property type="component" value="Unassembled WGS sequence"/>
</dbReference>
<comment type="caution">
    <text evidence="4">The sequence shown here is derived from an EMBL/GenBank/DDBJ whole genome shotgun (WGS) entry which is preliminary data.</text>
</comment>
<protein>
    <submittedName>
        <fullName evidence="4">Zinc ribbon domain-containing protein</fullName>
    </submittedName>
</protein>
<organism evidence="4 5">
    <name type="scientific">Caldimonas mangrovi</name>
    <dbReference type="NCBI Taxonomy" id="2944811"/>
    <lineage>
        <taxon>Bacteria</taxon>
        <taxon>Pseudomonadati</taxon>
        <taxon>Pseudomonadota</taxon>
        <taxon>Betaproteobacteria</taxon>
        <taxon>Burkholderiales</taxon>
        <taxon>Sphaerotilaceae</taxon>
        <taxon>Caldimonas</taxon>
    </lineage>
</organism>
<dbReference type="RefSeq" id="WP_251776740.1">
    <property type="nucleotide sequence ID" value="NZ_JAMKFE010000002.1"/>
</dbReference>
<dbReference type="InterPro" id="IPR025874">
    <property type="entry name" value="DZR"/>
</dbReference>
<feature type="domain" description="DZANK-type" evidence="3">
    <location>
        <begin position="3"/>
        <end position="49"/>
    </location>
</feature>
<accession>A0ABT0YJM4</accession>
<dbReference type="Pfam" id="PF12773">
    <property type="entry name" value="DZR"/>
    <property type="match status" value="1"/>
</dbReference>
<keyword evidence="2" id="KW-0472">Membrane</keyword>
<feature type="compositionally biased region" description="Low complexity" evidence="1">
    <location>
        <begin position="109"/>
        <end position="120"/>
    </location>
</feature>
<name>A0ABT0YJM4_9BURK</name>
<feature type="compositionally biased region" description="Pro residues" evidence="1">
    <location>
        <begin position="149"/>
        <end position="161"/>
    </location>
</feature>
<feature type="compositionally biased region" description="Basic and acidic residues" evidence="1">
    <location>
        <begin position="124"/>
        <end position="136"/>
    </location>
</feature>
<sequence length="247" mass="25580">MDCIGCGAQNPPHAKFCHACGAAMSIGPVPCRACDQPNDPGARYCVHCGAPEPAKPAAAVPPGRGASRQAVGIGAGLAVLVIAGAATAWWLAGRQALEDGGSRPAVVQAPRPAEPAASAATEVLRPESAESKRAPVQEEPVEAAAAPTLPAPEPAPTPAPPRLRSEKPPATAQRHTPPPEPAPAARKPAVGGGWYAEYLAARDECRRNSGNFFSRTTCLEKTKWKYCNDGHWGEVPECPTGSTDNRP</sequence>
<keyword evidence="2" id="KW-0812">Transmembrane</keyword>
<keyword evidence="5" id="KW-1185">Reference proteome</keyword>
<feature type="transmembrane region" description="Helical" evidence="2">
    <location>
        <begin position="70"/>
        <end position="92"/>
    </location>
</feature>
<gene>
    <name evidence="4" type="ORF">M8A51_03525</name>
</gene>
<evidence type="ECO:0000256" key="1">
    <source>
        <dbReference type="SAM" id="MobiDB-lite"/>
    </source>
</evidence>
<evidence type="ECO:0000313" key="5">
    <source>
        <dbReference type="Proteomes" id="UP001165541"/>
    </source>
</evidence>
<feature type="region of interest" description="Disordered" evidence="1">
    <location>
        <begin position="102"/>
        <end position="190"/>
    </location>
</feature>
<evidence type="ECO:0000259" key="3">
    <source>
        <dbReference type="Pfam" id="PF12773"/>
    </source>
</evidence>